<reference evidence="1" key="1">
    <citation type="journal article" date="2021" name="Proc. Natl. Acad. Sci. U.S.A.">
        <title>A Catalog of Tens of Thousands of Viruses from Human Metagenomes Reveals Hidden Associations with Chronic Diseases.</title>
        <authorList>
            <person name="Tisza M.J."/>
            <person name="Buck C.B."/>
        </authorList>
    </citation>
    <scope>NUCLEOTIDE SEQUENCE</scope>
    <source>
        <strain evidence="1">Ctnpt50</strain>
    </source>
</reference>
<proteinExistence type="predicted"/>
<name>A0A8S5SDL8_9CAUD</name>
<dbReference type="EMBL" id="BK032577">
    <property type="protein sequence ID" value="DAF49032.1"/>
    <property type="molecule type" value="Genomic_DNA"/>
</dbReference>
<protein>
    <submittedName>
        <fullName evidence="1">Nucleoid-associated protein</fullName>
    </submittedName>
</protein>
<sequence>MNNKSLMERLLEAGYPPEDIDHYYYDLYVYVTPLTTKVIKEWADENGYDSNLRDGVFIQTFKDQITGRKMYDIRFQYIPSLDKKEVK</sequence>
<evidence type="ECO:0000313" key="1">
    <source>
        <dbReference type="EMBL" id="DAF49032.1"/>
    </source>
</evidence>
<organism evidence="1">
    <name type="scientific">Siphoviridae sp. ctnpt50</name>
    <dbReference type="NCBI Taxonomy" id="2827941"/>
    <lineage>
        <taxon>Viruses</taxon>
        <taxon>Duplodnaviria</taxon>
        <taxon>Heunggongvirae</taxon>
        <taxon>Uroviricota</taxon>
        <taxon>Caudoviricetes</taxon>
    </lineage>
</organism>
<accession>A0A8S5SDL8</accession>